<dbReference type="Pfam" id="PF00144">
    <property type="entry name" value="Beta-lactamase"/>
    <property type="match status" value="1"/>
</dbReference>
<organism evidence="2 3">
    <name type="scientific">Mucilaginibacter lappiensis</name>
    <dbReference type="NCBI Taxonomy" id="354630"/>
    <lineage>
        <taxon>Bacteria</taxon>
        <taxon>Pseudomonadati</taxon>
        <taxon>Bacteroidota</taxon>
        <taxon>Sphingobacteriia</taxon>
        <taxon>Sphingobacteriales</taxon>
        <taxon>Sphingobacteriaceae</taxon>
        <taxon>Mucilaginibacter</taxon>
    </lineage>
</organism>
<dbReference type="InterPro" id="IPR050491">
    <property type="entry name" value="AmpC-like"/>
</dbReference>
<protein>
    <submittedName>
        <fullName evidence="2">CubicO group peptidase (Beta-lactamase class C family)</fullName>
    </submittedName>
</protein>
<evidence type="ECO:0000259" key="1">
    <source>
        <dbReference type="Pfam" id="PF00144"/>
    </source>
</evidence>
<dbReference type="InterPro" id="IPR012338">
    <property type="entry name" value="Beta-lactam/transpept-like"/>
</dbReference>
<comment type="caution">
    <text evidence="2">The sequence shown here is derived from an EMBL/GenBank/DDBJ whole genome shotgun (WGS) entry which is preliminary data.</text>
</comment>
<dbReference type="EMBL" id="JACHCA010000014">
    <property type="protein sequence ID" value="MBB6130291.1"/>
    <property type="molecule type" value="Genomic_DNA"/>
</dbReference>
<accession>A0A841JR09</accession>
<proteinExistence type="predicted"/>
<dbReference type="InterPro" id="IPR001466">
    <property type="entry name" value="Beta-lactam-related"/>
</dbReference>
<dbReference type="SUPFAM" id="SSF56601">
    <property type="entry name" value="beta-lactamase/transpeptidase-like"/>
    <property type="match status" value="1"/>
</dbReference>
<dbReference type="PANTHER" id="PTHR46825:SF12">
    <property type="entry name" value="PENICILLIN-BINDING PROTEIN 4"/>
    <property type="match status" value="1"/>
</dbReference>
<dbReference type="AlphaFoldDB" id="A0A841JR09"/>
<dbReference type="Proteomes" id="UP000548326">
    <property type="component" value="Unassembled WGS sequence"/>
</dbReference>
<gene>
    <name evidence="2" type="ORF">HDF22_004431</name>
</gene>
<evidence type="ECO:0000313" key="2">
    <source>
        <dbReference type="EMBL" id="MBB6130291.1"/>
    </source>
</evidence>
<dbReference type="RefSeq" id="WP_183589134.1">
    <property type="nucleotide sequence ID" value="NZ_JACHCA010000014.1"/>
</dbReference>
<dbReference type="PANTHER" id="PTHR46825">
    <property type="entry name" value="D-ALANYL-D-ALANINE-CARBOXYPEPTIDASE/ENDOPEPTIDASE AMPH"/>
    <property type="match status" value="1"/>
</dbReference>
<name>A0A841JR09_9SPHI</name>
<dbReference type="Gene3D" id="3.40.710.10">
    <property type="entry name" value="DD-peptidase/beta-lactamase superfamily"/>
    <property type="match status" value="1"/>
</dbReference>
<sequence length="487" mass="54063">MKTSRYIFIIPLLLIRLVAVAQSLKPTDEVRDKIQQVEKNLVGRVQIEGEGPWTIQERMALYKVPGLSIAVIHNYKIEWTKSYGWADVDQKIPVTDNTLFQAASLSKSLNAVGVLKLAQEHRLDLDKDINDYLVSWKFPYDSVSKGKKITAKNLLSHTAGLNVHGFKGYTNGTAIPTVVQVLNGSKPANSEAIHSMTEPGLRSEYSGGGTTISQLVVVDITHEPYDQFMKREVLKPLGMIASTFSQPPAEIKPTLLATGYRVDGKEVPGKYNVYPEEAAAGLWTNPTDLSKYIIETQLAYEGRSSKVLDQATTQLRLTPYLNKVAALGVFINDFNGLKYFGHSGSNEGFVCQYNGSLEGGNGLVIMVNSDNGAIIAEISNSIAKVYQLKGLYRSKVFKPIAVDAAVLQSYIGKYELKQDLMMTIVLEGNQLYSLVNDEHKRAITPETQSKFFFKEDGSEIEFIKNDKMEVEKIAFFQGSILEAKKIK</sequence>
<evidence type="ECO:0000313" key="3">
    <source>
        <dbReference type="Proteomes" id="UP000548326"/>
    </source>
</evidence>
<reference evidence="2 3" key="1">
    <citation type="submission" date="2020-08" db="EMBL/GenBank/DDBJ databases">
        <title>Genomic Encyclopedia of Type Strains, Phase IV (KMG-V): Genome sequencing to study the core and pangenomes of soil and plant-associated prokaryotes.</title>
        <authorList>
            <person name="Whitman W."/>
        </authorList>
    </citation>
    <scope>NUCLEOTIDE SEQUENCE [LARGE SCALE GENOMIC DNA]</scope>
    <source>
        <strain evidence="2 3">MP601</strain>
    </source>
</reference>
<feature type="domain" description="Beta-lactamase-related" evidence="1">
    <location>
        <begin position="55"/>
        <end position="372"/>
    </location>
</feature>